<feature type="non-terminal residue" evidence="1">
    <location>
        <position position="1"/>
    </location>
</feature>
<accession>A0A067TBI8</accession>
<keyword evidence="2" id="KW-1185">Reference proteome</keyword>
<reference evidence="2" key="1">
    <citation type="journal article" date="2014" name="Proc. Natl. Acad. Sci. U.S.A.">
        <title>Extensive sampling of basidiomycete genomes demonstrates inadequacy of the white-rot/brown-rot paradigm for wood decay fungi.</title>
        <authorList>
            <person name="Riley R."/>
            <person name="Salamov A.A."/>
            <person name="Brown D.W."/>
            <person name="Nagy L.G."/>
            <person name="Floudas D."/>
            <person name="Held B.W."/>
            <person name="Levasseur A."/>
            <person name="Lombard V."/>
            <person name="Morin E."/>
            <person name="Otillar R."/>
            <person name="Lindquist E.A."/>
            <person name="Sun H."/>
            <person name="LaButti K.M."/>
            <person name="Schmutz J."/>
            <person name="Jabbour D."/>
            <person name="Luo H."/>
            <person name="Baker S.E."/>
            <person name="Pisabarro A.G."/>
            <person name="Walton J.D."/>
            <person name="Blanchette R.A."/>
            <person name="Henrissat B."/>
            <person name="Martin F."/>
            <person name="Cullen D."/>
            <person name="Hibbett D.S."/>
            <person name="Grigoriev I.V."/>
        </authorList>
    </citation>
    <scope>NUCLEOTIDE SEQUENCE [LARGE SCALE GENOMIC DNA]</scope>
    <source>
        <strain evidence="2">CBS 339.88</strain>
    </source>
</reference>
<sequence length="101" mass="11132">LIGATLNWCIFGVLSAQMSFPTDRRSIKLLVAIVYLLEAAQTLLNTQTVLHGFAANFGNIVAFDEVGTTWISFPLMGGIVQAYYAYWISILSQSKTVPFII</sequence>
<name>A0A067TBI8_GALM3</name>
<evidence type="ECO:0000313" key="2">
    <source>
        <dbReference type="Proteomes" id="UP000027222"/>
    </source>
</evidence>
<dbReference type="OrthoDB" id="2536347at2759"/>
<dbReference type="EMBL" id="KL142373">
    <property type="protein sequence ID" value="KDR79722.1"/>
    <property type="molecule type" value="Genomic_DNA"/>
</dbReference>
<feature type="non-terminal residue" evidence="1">
    <location>
        <position position="101"/>
    </location>
</feature>
<gene>
    <name evidence="1" type="ORF">GALMADRAFT_28201</name>
</gene>
<dbReference type="AlphaFoldDB" id="A0A067TBI8"/>
<protein>
    <submittedName>
        <fullName evidence="1">Uncharacterized protein</fullName>
    </submittedName>
</protein>
<dbReference type="Proteomes" id="UP000027222">
    <property type="component" value="Unassembled WGS sequence"/>
</dbReference>
<evidence type="ECO:0000313" key="1">
    <source>
        <dbReference type="EMBL" id="KDR79722.1"/>
    </source>
</evidence>
<dbReference type="HOGENOM" id="CLU_046025_16_2_1"/>
<organism evidence="1 2">
    <name type="scientific">Galerina marginata (strain CBS 339.88)</name>
    <dbReference type="NCBI Taxonomy" id="685588"/>
    <lineage>
        <taxon>Eukaryota</taxon>
        <taxon>Fungi</taxon>
        <taxon>Dikarya</taxon>
        <taxon>Basidiomycota</taxon>
        <taxon>Agaricomycotina</taxon>
        <taxon>Agaricomycetes</taxon>
        <taxon>Agaricomycetidae</taxon>
        <taxon>Agaricales</taxon>
        <taxon>Agaricineae</taxon>
        <taxon>Strophariaceae</taxon>
        <taxon>Galerina</taxon>
    </lineage>
</organism>
<proteinExistence type="predicted"/>